<evidence type="ECO:0000313" key="3">
    <source>
        <dbReference type="EMBL" id="GHI74535.1"/>
    </source>
</evidence>
<evidence type="ECO:0000256" key="1">
    <source>
        <dbReference type="SAM" id="MobiDB-lite"/>
    </source>
</evidence>
<comment type="caution">
    <text evidence="3">The sequence shown here is derived from an EMBL/GenBank/DDBJ whole genome shotgun (WGS) entry which is preliminary data.</text>
</comment>
<dbReference type="Proteomes" id="UP000608522">
    <property type="component" value="Unassembled WGS sequence"/>
</dbReference>
<sequence>MPRRGHKGPISRGRHAPRLWPVWVVGLLALLVTLAVGSGIYEFLHGLASKEASPENPVAAHEVVRTVLATLTFAGAVLAGVYAYRKQRLAESDAHRADEQLLAERFTTAAEQLGHDQAAVRLAGVYAMARLADDWIEQRQVCVDVLCAYLRMPYEPNPEAASTASEGESLSSTPAAYKEGEREVRLTIIRTIRSHLQPEAPTSWSACNFDFTRATFDGGYLQGSLFQGTVSFGGAEFSGRSFYFGGADFSAGRVYFGGANFSGGRVDFRGAKFSGASVDFTGAKFSRGSVYFGGAKFSAGSVDFTGAKFSGGTVTFIDAEFSGGTVTFVGAKFSRGSVDFSGAKFSAGSVDFSRAKFSGSPVTFIDAVYSGGTVDFEDVTGAPQNWGPFRPTDAGR</sequence>
<evidence type="ECO:0000256" key="2">
    <source>
        <dbReference type="SAM" id="Phobius"/>
    </source>
</evidence>
<feature type="transmembrane region" description="Helical" evidence="2">
    <location>
        <begin position="20"/>
        <end position="43"/>
    </location>
</feature>
<keyword evidence="4" id="KW-1185">Reference proteome</keyword>
<evidence type="ECO:0008006" key="5">
    <source>
        <dbReference type="Google" id="ProtNLM"/>
    </source>
</evidence>
<keyword evidence="2" id="KW-1133">Transmembrane helix</keyword>
<evidence type="ECO:0000313" key="4">
    <source>
        <dbReference type="Proteomes" id="UP000608522"/>
    </source>
</evidence>
<dbReference type="EMBL" id="BNED01000002">
    <property type="protein sequence ID" value="GHI74535.1"/>
    <property type="molecule type" value="Genomic_DNA"/>
</dbReference>
<organism evidence="3 4">
    <name type="scientific">Streptomyces spororaveus</name>
    <dbReference type="NCBI Taxonomy" id="284039"/>
    <lineage>
        <taxon>Bacteria</taxon>
        <taxon>Bacillati</taxon>
        <taxon>Actinomycetota</taxon>
        <taxon>Actinomycetes</taxon>
        <taxon>Kitasatosporales</taxon>
        <taxon>Streptomycetaceae</taxon>
        <taxon>Streptomyces</taxon>
    </lineage>
</organism>
<keyword evidence="2" id="KW-0812">Transmembrane</keyword>
<feature type="compositionally biased region" description="Polar residues" evidence="1">
    <location>
        <begin position="160"/>
        <end position="174"/>
    </location>
</feature>
<gene>
    <name evidence="3" type="ORF">Sspor_00960</name>
</gene>
<feature type="transmembrane region" description="Helical" evidence="2">
    <location>
        <begin position="63"/>
        <end position="84"/>
    </location>
</feature>
<reference evidence="4" key="1">
    <citation type="submission" date="2023-07" db="EMBL/GenBank/DDBJ databases">
        <title>Whole genome shotgun sequence of Streptomyces spororaveus NBRC 15456.</title>
        <authorList>
            <person name="Komaki H."/>
            <person name="Tamura T."/>
        </authorList>
    </citation>
    <scope>NUCLEOTIDE SEQUENCE [LARGE SCALE GENOMIC DNA]</scope>
    <source>
        <strain evidence="4">NBRC 15456</strain>
    </source>
</reference>
<accession>A0ABQ3T3E1</accession>
<dbReference type="Gene3D" id="2.160.20.80">
    <property type="entry name" value="E3 ubiquitin-protein ligase SopA"/>
    <property type="match status" value="1"/>
</dbReference>
<name>A0ABQ3T3E1_9ACTN</name>
<dbReference type="SUPFAM" id="SSF141571">
    <property type="entry name" value="Pentapeptide repeat-like"/>
    <property type="match status" value="1"/>
</dbReference>
<proteinExistence type="predicted"/>
<keyword evidence="2" id="KW-0472">Membrane</keyword>
<feature type="region of interest" description="Disordered" evidence="1">
    <location>
        <begin position="158"/>
        <end position="177"/>
    </location>
</feature>
<protein>
    <recommendedName>
        <fullName evidence="5">Pentapeptide repeat protein</fullName>
    </recommendedName>
</protein>